<comment type="caution">
    <text evidence="3">The sequence shown here is derived from an EMBL/GenBank/DDBJ whole genome shotgun (WGS) entry which is preliminary data.</text>
</comment>
<sequence length="167" mass="18960">MDSVPIEQRLSEFRARKLQKKPLSTPSTAPFFRGLRNAFSNPIIVDESSMSNISLEDEENQLLSEPESVQAPLPDKWNQNLTWLGLSLKVLLWLVLWGLAIEFGFGAIYFILASLIVIYKNTRSSPKKKDELSAYSVFNPDCQRLDGTLTAEQFENEIRYGGMATRN</sequence>
<dbReference type="EMBL" id="CAHIKZ030000847">
    <property type="protein sequence ID" value="CAE1241684.1"/>
    <property type="molecule type" value="Genomic_DNA"/>
</dbReference>
<dbReference type="Pfam" id="PF10260">
    <property type="entry name" value="SAYSvFN"/>
    <property type="match status" value="1"/>
</dbReference>
<evidence type="ECO:0000313" key="4">
    <source>
        <dbReference type="Proteomes" id="UP000597762"/>
    </source>
</evidence>
<evidence type="ECO:0000313" key="3">
    <source>
        <dbReference type="EMBL" id="CAE1241684.1"/>
    </source>
</evidence>
<keyword evidence="4" id="KW-1185">Reference proteome</keyword>
<dbReference type="AlphaFoldDB" id="A0A812BM01"/>
<proteinExistence type="predicted"/>
<reference evidence="3" key="1">
    <citation type="submission" date="2021-01" db="EMBL/GenBank/DDBJ databases">
        <authorList>
            <person name="Li R."/>
            <person name="Bekaert M."/>
        </authorList>
    </citation>
    <scope>NUCLEOTIDE SEQUENCE</scope>
    <source>
        <strain evidence="3">Farmed</strain>
    </source>
</reference>
<evidence type="ECO:0000259" key="2">
    <source>
        <dbReference type="Pfam" id="PF10260"/>
    </source>
</evidence>
<gene>
    <name evidence="3" type="ORF">SPHA_22961</name>
</gene>
<dbReference type="Proteomes" id="UP000597762">
    <property type="component" value="Unassembled WGS sequence"/>
</dbReference>
<keyword evidence="1" id="KW-0812">Transmembrane</keyword>
<dbReference type="InterPro" id="IPR039159">
    <property type="entry name" value="SAYSD1"/>
</dbReference>
<evidence type="ECO:0000256" key="1">
    <source>
        <dbReference type="SAM" id="Phobius"/>
    </source>
</evidence>
<dbReference type="PANTHER" id="PTHR13527">
    <property type="entry name" value="SAYSVFN DOMAIN-CONTAINING PROTEIN 1"/>
    <property type="match status" value="1"/>
</dbReference>
<feature type="domain" description="SAYSvFN" evidence="2">
    <location>
        <begin position="89"/>
        <end position="158"/>
    </location>
</feature>
<protein>
    <recommendedName>
        <fullName evidence="2">SAYSvFN domain-containing protein</fullName>
    </recommendedName>
</protein>
<dbReference type="OrthoDB" id="71310at2759"/>
<keyword evidence="1" id="KW-0472">Membrane</keyword>
<accession>A0A812BM01</accession>
<organism evidence="3 4">
    <name type="scientific">Acanthosepion pharaonis</name>
    <name type="common">Pharaoh cuttlefish</name>
    <name type="synonym">Sepia pharaonis</name>
    <dbReference type="NCBI Taxonomy" id="158019"/>
    <lineage>
        <taxon>Eukaryota</taxon>
        <taxon>Metazoa</taxon>
        <taxon>Spiralia</taxon>
        <taxon>Lophotrochozoa</taxon>
        <taxon>Mollusca</taxon>
        <taxon>Cephalopoda</taxon>
        <taxon>Coleoidea</taxon>
        <taxon>Decapodiformes</taxon>
        <taxon>Sepiida</taxon>
        <taxon>Sepiina</taxon>
        <taxon>Sepiidae</taxon>
        <taxon>Acanthosepion</taxon>
    </lineage>
</organism>
<dbReference type="PANTHER" id="PTHR13527:SF0">
    <property type="entry name" value="SAYSVFN DOMAIN-CONTAINING PROTEIN 1"/>
    <property type="match status" value="1"/>
</dbReference>
<keyword evidence="1" id="KW-1133">Transmembrane helix</keyword>
<dbReference type="InterPro" id="IPR019387">
    <property type="entry name" value="SAYSvFN_dom"/>
</dbReference>
<feature type="transmembrane region" description="Helical" evidence="1">
    <location>
        <begin position="90"/>
        <end position="119"/>
    </location>
</feature>
<name>A0A812BM01_ACAPH</name>